<dbReference type="AlphaFoldDB" id="A0A806LJM6"/>
<accession>A0A806LJM6</accession>
<proteinExistence type="predicted"/>
<evidence type="ECO:0000313" key="1">
    <source>
        <dbReference type="EMBL" id="AHJ34422.1"/>
    </source>
</evidence>
<protein>
    <submittedName>
        <fullName evidence="1">Uncharacterized protein</fullName>
    </submittedName>
</protein>
<dbReference type="KEGG" id="lpq:AF91_04075"/>
<organism evidence="1 2">
    <name type="scientific">Lacticaseibacillus paracasei N1115</name>
    <dbReference type="NCBI Taxonomy" id="1446494"/>
    <lineage>
        <taxon>Bacteria</taxon>
        <taxon>Bacillati</taxon>
        <taxon>Bacillota</taxon>
        <taxon>Bacilli</taxon>
        <taxon>Lactobacillales</taxon>
        <taxon>Lactobacillaceae</taxon>
        <taxon>Lacticaseibacillus</taxon>
    </lineage>
</organism>
<reference evidence="1 2" key="1">
    <citation type="journal article" date="2014" name="Genome Announc.">
        <title>Whole Genome Sequence of the Probiotic Strain Lactobacillus paracasei N1115, Isolated from Traditional Chinese Fermented Milk.</title>
        <authorList>
            <person name="Wang S."/>
            <person name="Zhu H."/>
            <person name="He F."/>
            <person name="Luo Y."/>
            <person name="Kang Z."/>
            <person name="Lu C."/>
            <person name="Feng L."/>
            <person name="Lu X."/>
            <person name="Xue Y."/>
            <person name="Wang H."/>
        </authorList>
    </citation>
    <scope>NUCLEOTIDE SEQUENCE [LARGE SCALE GENOMIC DNA]</scope>
    <source>
        <strain evidence="1 2">N1115</strain>
    </source>
</reference>
<gene>
    <name evidence="1" type="ORF">AF91_04075</name>
</gene>
<name>A0A806LJM6_LACPA</name>
<evidence type="ECO:0000313" key="2">
    <source>
        <dbReference type="Proteomes" id="UP000019441"/>
    </source>
</evidence>
<sequence>MTRKIDVFTLHSITEVNTVNQFLKMHPQAKLSYVKAEKDGALAIADYEDDEENDEVEVTEHD</sequence>
<dbReference type="EMBL" id="CP007122">
    <property type="protein sequence ID" value="AHJ34422.1"/>
    <property type="molecule type" value="Genomic_DNA"/>
</dbReference>
<dbReference type="RefSeq" id="WP_025376055.1">
    <property type="nucleotide sequence ID" value="NZ_CP007122.1"/>
</dbReference>
<dbReference type="Proteomes" id="UP000019441">
    <property type="component" value="Chromosome"/>
</dbReference>